<dbReference type="EC" id="2.4.-.-" evidence="2"/>
<dbReference type="EMBL" id="JAWCTQ010000009">
    <property type="protein sequence ID" value="MDT9682414.1"/>
    <property type="molecule type" value="Genomic_DNA"/>
</dbReference>
<protein>
    <submittedName>
        <fullName evidence="2">Glycosyltransferase family 2 protein</fullName>
        <ecNumber evidence="2">2.4.-.-</ecNumber>
    </submittedName>
</protein>
<dbReference type="Pfam" id="PF00535">
    <property type="entry name" value="Glycos_transf_2"/>
    <property type="match status" value="1"/>
</dbReference>
<feature type="domain" description="Glycosyltransferase 2-like" evidence="1">
    <location>
        <begin position="11"/>
        <end position="147"/>
    </location>
</feature>
<dbReference type="RefSeq" id="WP_315877499.1">
    <property type="nucleotide sequence ID" value="NZ_JAWCTQ010000009.1"/>
</dbReference>
<proteinExistence type="predicted"/>
<name>A0ABU3QJ09_9ACTN</name>
<dbReference type="Gene3D" id="3.90.550.10">
    <property type="entry name" value="Spore Coat Polysaccharide Biosynthesis Protein SpsA, Chain A"/>
    <property type="match status" value="1"/>
</dbReference>
<reference evidence="2 3" key="1">
    <citation type="submission" date="2023-09" db="EMBL/GenBank/DDBJ databases">
        <title>Streptomyces sp. nov.: A antagonism against Alternaria gaisen Producing Streptochlin, Isolated from Tamarix root soil.</title>
        <authorList>
            <person name="Chen Y."/>
        </authorList>
    </citation>
    <scope>NUCLEOTIDE SEQUENCE [LARGE SCALE GENOMIC DNA]</scope>
    <source>
        <strain evidence="2 3">TRM76323</strain>
    </source>
</reference>
<organism evidence="2 3">
    <name type="scientific">Streptomyces tamarix</name>
    <dbReference type="NCBI Taxonomy" id="3078565"/>
    <lineage>
        <taxon>Bacteria</taxon>
        <taxon>Bacillati</taxon>
        <taxon>Actinomycetota</taxon>
        <taxon>Actinomycetes</taxon>
        <taxon>Kitasatosporales</taxon>
        <taxon>Streptomycetaceae</taxon>
        <taxon>Streptomyces</taxon>
    </lineage>
</organism>
<evidence type="ECO:0000313" key="2">
    <source>
        <dbReference type="EMBL" id="MDT9682414.1"/>
    </source>
</evidence>
<evidence type="ECO:0000259" key="1">
    <source>
        <dbReference type="Pfam" id="PF00535"/>
    </source>
</evidence>
<accession>A0ABU3QJ09</accession>
<dbReference type="InterPro" id="IPR001173">
    <property type="entry name" value="Glyco_trans_2-like"/>
</dbReference>
<dbReference type="SUPFAM" id="SSF53448">
    <property type="entry name" value="Nucleotide-diphospho-sugar transferases"/>
    <property type="match status" value="1"/>
</dbReference>
<dbReference type="PANTHER" id="PTHR43685:SF2">
    <property type="entry name" value="GLYCOSYLTRANSFERASE 2-LIKE DOMAIN-CONTAINING PROTEIN"/>
    <property type="match status" value="1"/>
</dbReference>
<keyword evidence="3" id="KW-1185">Reference proteome</keyword>
<keyword evidence="2" id="KW-0808">Transferase</keyword>
<keyword evidence="2" id="KW-0328">Glycosyltransferase</keyword>
<dbReference type="PANTHER" id="PTHR43685">
    <property type="entry name" value="GLYCOSYLTRANSFERASE"/>
    <property type="match status" value="1"/>
</dbReference>
<dbReference type="CDD" id="cd00761">
    <property type="entry name" value="Glyco_tranf_GTA_type"/>
    <property type="match status" value="1"/>
</dbReference>
<sequence>MDPLANSPVFVVPHYGDTPLAWDYLDRTVRSLLAQSDAGWRAVIVDDASPDPGADDRLAGIAALDPERLHVLRQDHNGGPGSARNEGVRWAAAREAPFVLFQDSDDLADPERLDRTRRRFAEEPRTDFLYSAFEVIDEHDKPVPRDEVTPSVREILEALEAGPVQGPDAWLPIGTATGYATLTSTVAVRTGLALRHPFPHTAVSEDAHAWFRLLAGGDGLGFLPDVTAGYRIPRSTSGSASRERLGDDFYSLMLLVDLDGFLGAATAALDAGRMSLADLREAVRRFHLRQADTMAAEGRAAAAETCRALAAVHPPAAERGRAPARGVP</sequence>
<dbReference type="InterPro" id="IPR050834">
    <property type="entry name" value="Glycosyltransf_2"/>
</dbReference>
<evidence type="ECO:0000313" key="3">
    <source>
        <dbReference type="Proteomes" id="UP001250181"/>
    </source>
</evidence>
<dbReference type="Proteomes" id="UP001250181">
    <property type="component" value="Unassembled WGS sequence"/>
</dbReference>
<dbReference type="InterPro" id="IPR029044">
    <property type="entry name" value="Nucleotide-diphossugar_trans"/>
</dbReference>
<gene>
    <name evidence="2" type="ORF">RND61_10090</name>
</gene>
<comment type="caution">
    <text evidence="2">The sequence shown here is derived from an EMBL/GenBank/DDBJ whole genome shotgun (WGS) entry which is preliminary data.</text>
</comment>
<dbReference type="GO" id="GO:0016757">
    <property type="term" value="F:glycosyltransferase activity"/>
    <property type="evidence" value="ECO:0007669"/>
    <property type="project" value="UniProtKB-KW"/>
</dbReference>